<evidence type="ECO:0000313" key="2">
    <source>
        <dbReference type="WBParaSite" id="RSKR_0000878000.1"/>
    </source>
</evidence>
<reference evidence="2" key="1">
    <citation type="submission" date="2016-11" db="UniProtKB">
        <authorList>
            <consortium name="WormBaseParasite"/>
        </authorList>
    </citation>
    <scope>IDENTIFICATION</scope>
    <source>
        <strain evidence="2">KR3021</strain>
    </source>
</reference>
<accession>A0AC35U8Z0</accession>
<sequence>MPCTFPKIIPANADSKYFKTLVDTYDYSTHLDETEIQKFVSYSKNDHIYDFYNYYYHCTFPVLHKQGKHPIRNQLSTIATQHVGAYAEKDCFDRVCTNCGQAYLVSLDLEPQEYNPRCEIIDGTGRIIRTWREHQTQILPFEKRAKYNHRDETKTLKVAALHGDLIYTTGGLEIVGLYLIDANYNLLLSETVPFKDRIVNPGYPNNNNIKVAKLGNFTCTLKQLQEKIKKYVGAQTLLIGYQLGPVLRALEMNYSCCVDLSLVKYFQPAGVPLKEYLFGLSQDVDDISVLSNDKSNRKSSERKASAYMAIMMSVWRQSMARESNKLVKIQNKEQQNEDVDENVVIVDDIEDDVEIVEFKKKIPDGKLCHKKEKKVKNNQNLIKTDGTEQNFYLSDPNEIVAESKEMETTNFVNVNEKNPNIKSKWNHHELLLENENLNGQAKPFKRLIIHPKGFDNTLYNHLHSQIIRSNDEKLRLKFPMWEEDCDKQPRLLNFANHGGYKMFMDKKKEHITCFRCKKDYKIDDEFNVLEDQEPCTITEEGGDIHQFDTHYTDLLPLSQSKEFESVRKNDAIPSNRVLIVCGDVVYTNQGPFVTRFVMMDVHKNLIMELNVEMPENVKIVYSGETFTTRDDLSNAFVSKNVLREKIFEKMDESTILVGYEISLLLRSLSIVHDNTIEISQLKPFLQPNHLPFHIQQLRQVAEKCFTVDFNSYYHKHLQWKAKLVAGITIFNCYNFNDLEKKKKPSLNAIDIDDVKDQLLNVRGIDKNTLLDWYM</sequence>
<protein>
    <submittedName>
        <fullName evidence="2">Exonuclease domain-containing protein</fullName>
    </submittedName>
</protein>
<organism evidence="1 2">
    <name type="scientific">Rhabditophanes sp. KR3021</name>
    <dbReference type="NCBI Taxonomy" id="114890"/>
    <lineage>
        <taxon>Eukaryota</taxon>
        <taxon>Metazoa</taxon>
        <taxon>Ecdysozoa</taxon>
        <taxon>Nematoda</taxon>
        <taxon>Chromadorea</taxon>
        <taxon>Rhabditida</taxon>
        <taxon>Tylenchina</taxon>
        <taxon>Panagrolaimomorpha</taxon>
        <taxon>Strongyloidoidea</taxon>
        <taxon>Alloionematidae</taxon>
        <taxon>Rhabditophanes</taxon>
    </lineage>
</organism>
<evidence type="ECO:0000313" key="1">
    <source>
        <dbReference type="Proteomes" id="UP000095286"/>
    </source>
</evidence>
<name>A0AC35U8Z0_9BILA</name>
<dbReference type="WBParaSite" id="RSKR_0000878000.1">
    <property type="protein sequence ID" value="RSKR_0000878000.1"/>
    <property type="gene ID" value="RSKR_0000878000"/>
</dbReference>
<dbReference type="Proteomes" id="UP000095286">
    <property type="component" value="Unplaced"/>
</dbReference>
<proteinExistence type="predicted"/>